<evidence type="ECO:0000313" key="7">
    <source>
        <dbReference type="Proteomes" id="UP000473648"/>
    </source>
</evidence>
<organism evidence="6 7">
    <name type="scientific">Candidatus Pseudoramibacter fermentans</name>
    <dbReference type="NCBI Taxonomy" id="2594427"/>
    <lineage>
        <taxon>Bacteria</taxon>
        <taxon>Bacillati</taxon>
        <taxon>Bacillota</taxon>
        <taxon>Clostridia</taxon>
        <taxon>Eubacteriales</taxon>
        <taxon>Eubacteriaceae</taxon>
        <taxon>Pseudoramibacter</taxon>
    </lineage>
</organism>
<proteinExistence type="predicted"/>
<sequence length="397" mass="43413">MATLNETPAGERLHITFFGKRNAGKSSVVNAVTGQDLAVVSEKAGTTTDPVEKTMEILPLGPVLIVDTPGTDDVGELGAKRVARSYREMERTDIAVLVVDGGKGLSEEDKALISRFKEKDLPYLVVYNKADLRENLPDRGDNEIDVSAKTGWHIDELKEKIAAMQPKSEDKPIISDLVAMGDVVVLVIPIDESAPKGRLILPQQQVLRELLDIGAMGICCRETELPETLASLQNPPALVVTDSQAFKKVASVVPRSVLLTSFSILMARHKGFLKTAVDGVHYLDHLQDGDKILMAEGCTHHRQCYDIGTVKLPHWIQKKTGKQLVFETSSGKSFPSDLNPYAMVVHCGGCMQSGTEIKSRMARAVRQHVPFTNYGTVIAEINGILDRSLEVLDGHEK</sequence>
<dbReference type="GO" id="GO:0005737">
    <property type="term" value="C:cytoplasm"/>
    <property type="evidence" value="ECO:0007669"/>
    <property type="project" value="TreeGrafter"/>
</dbReference>
<feature type="domain" description="G" evidence="3">
    <location>
        <begin position="15"/>
        <end position="129"/>
    </location>
</feature>
<evidence type="ECO:0000259" key="4">
    <source>
        <dbReference type="Pfam" id="PF18128"/>
    </source>
</evidence>
<dbReference type="Gene3D" id="3.40.50.300">
    <property type="entry name" value="P-loop containing nucleotide triphosphate hydrolases"/>
    <property type="match status" value="1"/>
</dbReference>
<dbReference type="SUPFAM" id="SSF52540">
    <property type="entry name" value="P-loop containing nucleoside triphosphate hydrolases"/>
    <property type="match status" value="1"/>
</dbReference>
<dbReference type="PANTHER" id="PTHR42714">
    <property type="entry name" value="TRNA MODIFICATION GTPASE GTPBP3"/>
    <property type="match status" value="1"/>
</dbReference>
<evidence type="ECO:0000256" key="1">
    <source>
        <dbReference type="ARBA" id="ARBA00022741"/>
    </source>
</evidence>
<dbReference type="Proteomes" id="UP000473648">
    <property type="component" value="Unassembled WGS sequence"/>
</dbReference>
<dbReference type="Pfam" id="PF18128">
    <property type="entry name" value="HydF_dimer"/>
    <property type="match status" value="1"/>
</dbReference>
<keyword evidence="2" id="KW-0342">GTP-binding</keyword>
<feature type="domain" description="Hydrogen maturase F dimerization" evidence="4">
    <location>
        <begin position="173"/>
        <end position="271"/>
    </location>
</feature>
<dbReference type="InterPro" id="IPR006073">
    <property type="entry name" value="GTP-bd"/>
</dbReference>
<dbReference type="InterPro" id="IPR027417">
    <property type="entry name" value="P-loop_NTPase"/>
</dbReference>
<reference evidence="6" key="1">
    <citation type="journal article" date="2020" name="Appl. Environ. Microbiol.">
        <title>Medium-Chain Fatty Acid Synthesis by 'Candidatus Weimeria bifida' gen. nov., sp. nov., and 'Candidatus Pseudoramibacter fermentans' sp. nov.</title>
        <authorList>
            <person name="Scarborough M.J."/>
            <person name="Myers K.S."/>
            <person name="Donohue T.J."/>
            <person name="Noguera D.R."/>
        </authorList>
    </citation>
    <scope>NUCLEOTIDE SEQUENCE</scope>
    <source>
        <strain evidence="6">EUB1.1</strain>
    </source>
</reference>
<keyword evidence="1" id="KW-0547">Nucleotide-binding</keyword>
<dbReference type="GO" id="GO:0030488">
    <property type="term" value="P:tRNA methylation"/>
    <property type="evidence" value="ECO:0007669"/>
    <property type="project" value="TreeGrafter"/>
</dbReference>
<dbReference type="PANTHER" id="PTHR42714:SF6">
    <property type="entry name" value="TRANSLATION INITIATION FACTOR IF-2"/>
    <property type="match status" value="1"/>
</dbReference>
<feature type="domain" description="Hydrogen maturase F tetramerization" evidence="5">
    <location>
        <begin position="275"/>
        <end position="391"/>
    </location>
</feature>
<dbReference type="Pfam" id="PF18133">
    <property type="entry name" value="HydF_tetramer"/>
    <property type="match status" value="1"/>
</dbReference>
<name>A0A6L5GQR1_9FIRM</name>
<dbReference type="Gene3D" id="3.40.50.11410">
    <property type="match status" value="1"/>
</dbReference>
<dbReference type="CDD" id="cd00880">
    <property type="entry name" value="Era_like"/>
    <property type="match status" value="1"/>
</dbReference>
<dbReference type="InterPro" id="IPR005225">
    <property type="entry name" value="Small_GTP-bd"/>
</dbReference>
<gene>
    <name evidence="6" type="primary">hydF</name>
    <name evidence="6" type="ORF">FRC53_03880</name>
</gene>
<dbReference type="GO" id="GO:0002098">
    <property type="term" value="P:tRNA wobble uridine modification"/>
    <property type="evidence" value="ECO:0007669"/>
    <property type="project" value="TreeGrafter"/>
</dbReference>
<keyword evidence="7" id="KW-1185">Reference proteome</keyword>
<evidence type="ECO:0000259" key="3">
    <source>
        <dbReference type="Pfam" id="PF01926"/>
    </source>
</evidence>
<dbReference type="GO" id="GO:0005525">
    <property type="term" value="F:GTP binding"/>
    <property type="evidence" value="ECO:0007669"/>
    <property type="project" value="UniProtKB-KW"/>
</dbReference>
<dbReference type="InterPro" id="IPR041606">
    <property type="entry name" value="HydF_dimer"/>
</dbReference>
<evidence type="ECO:0000313" key="6">
    <source>
        <dbReference type="EMBL" id="MQM72564.1"/>
    </source>
</evidence>
<dbReference type="Pfam" id="PF01926">
    <property type="entry name" value="MMR_HSR1"/>
    <property type="match status" value="1"/>
</dbReference>
<dbReference type="NCBIfam" id="TIGR00231">
    <property type="entry name" value="small_GTP"/>
    <property type="match status" value="1"/>
</dbReference>
<dbReference type="InterPro" id="IPR023873">
    <property type="entry name" value="FeFe-hyd_GTPase_HydF"/>
</dbReference>
<comment type="caution">
    <text evidence="6">The sequence shown here is derived from an EMBL/GenBank/DDBJ whole genome shotgun (WGS) entry which is preliminary data.</text>
</comment>
<evidence type="ECO:0000256" key="2">
    <source>
        <dbReference type="ARBA" id="ARBA00023134"/>
    </source>
</evidence>
<dbReference type="InterPro" id="IPR040644">
    <property type="entry name" value="HydF_tetramer"/>
</dbReference>
<dbReference type="EMBL" id="VOGB01000004">
    <property type="protein sequence ID" value="MQM72564.1"/>
    <property type="molecule type" value="Genomic_DNA"/>
</dbReference>
<dbReference type="Gene3D" id="3.40.50.11420">
    <property type="match status" value="1"/>
</dbReference>
<dbReference type="AlphaFoldDB" id="A0A6L5GQR1"/>
<protein>
    <submittedName>
        <fullName evidence="6">[FeFe] hydrogenase H-cluster maturation GTPase HydF</fullName>
    </submittedName>
</protein>
<accession>A0A6L5GQR1</accession>
<evidence type="ECO:0000259" key="5">
    <source>
        <dbReference type="Pfam" id="PF18133"/>
    </source>
</evidence>
<dbReference type="NCBIfam" id="TIGR03918">
    <property type="entry name" value="GTP_HydF"/>
    <property type="match status" value="1"/>
</dbReference>